<dbReference type="Proteomes" id="UP000054197">
    <property type="component" value="Unassembled WGS sequence"/>
</dbReference>
<evidence type="ECO:0000313" key="3">
    <source>
        <dbReference type="Proteomes" id="UP000054197"/>
    </source>
</evidence>
<keyword evidence="1" id="KW-0812">Transmembrane</keyword>
<reference evidence="2 3" key="1">
    <citation type="submission" date="2015-09" db="EMBL/GenBank/DDBJ databases">
        <title>Genome sequence of ICMP 11288.</title>
        <authorList>
            <person name="Visnovsky S."/>
            <person name="Lu A."/>
            <person name="Panda P."/>
            <person name="Pitman A."/>
        </authorList>
    </citation>
    <scope>NUCLEOTIDE SEQUENCE [LARGE SCALE GENOMIC DNA]</scope>
    <source>
        <strain evidence="2 3">ICMP 11288</strain>
    </source>
</reference>
<dbReference type="AlphaFoldDB" id="A0A0W0HR51"/>
<dbReference type="RefSeq" id="WP_058420806.1">
    <property type="nucleotide sequence ID" value="NZ_LKEF01000025.1"/>
</dbReference>
<dbReference type="InterPro" id="IPR021218">
    <property type="entry name" value="DUF2784"/>
</dbReference>
<keyword evidence="1" id="KW-0472">Membrane</keyword>
<name>A0A0W0HR51_PSEFL</name>
<dbReference type="EMBL" id="LKEF01000025">
    <property type="protein sequence ID" value="KTB63625.1"/>
    <property type="molecule type" value="Genomic_DNA"/>
</dbReference>
<accession>A0A0W0HR51</accession>
<proteinExistence type="predicted"/>
<feature type="transmembrane region" description="Helical" evidence="1">
    <location>
        <begin position="95"/>
        <end position="115"/>
    </location>
</feature>
<gene>
    <name evidence="2" type="ORF">AO063_10580</name>
</gene>
<evidence type="ECO:0000256" key="1">
    <source>
        <dbReference type="SAM" id="Phobius"/>
    </source>
</evidence>
<organism evidence="2 3">
    <name type="scientific">Pseudomonas fluorescens ICMP 11288</name>
    <dbReference type="NCBI Taxonomy" id="1198309"/>
    <lineage>
        <taxon>Bacteria</taxon>
        <taxon>Pseudomonadati</taxon>
        <taxon>Pseudomonadota</taxon>
        <taxon>Gammaproteobacteria</taxon>
        <taxon>Pseudomonadales</taxon>
        <taxon>Pseudomonadaceae</taxon>
        <taxon>Pseudomonas</taxon>
    </lineage>
</organism>
<keyword evidence="1" id="KW-1133">Transmembrane helix</keyword>
<protein>
    <recommendedName>
        <fullName evidence="4">DUF2784 domain-containing protein</fullName>
    </recommendedName>
</protein>
<feature type="transmembrane region" description="Helical" evidence="1">
    <location>
        <begin position="12"/>
        <end position="31"/>
    </location>
</feature>
<evidence type="ECO:0000313" key="2">
    <source>
        <dbReference type="EMBL" id="KTB63625.1"/>
    </source>
</evidence>
<evidence type="ECO:0008006" key="4">
    <source>
        <dbReference type="Google" id="ProtNLM"/>
    </source>
</evidence>
<comment type="caution">
    <text evidence="2">The sequence shown here is derived from an EMBL/GenBank/DDBJ whole genome shotgun (WGS) entry which is preliminary data.</text>
</comment>
<dbReference type="Pfam" id="PF10861">
    <property type="entry name" value="DUF2784"/>
    <property type="match status" value="1"/>
</dbReference>
<sequence length="127" mass="14255">MLYRIAADSLVLFHLCFILFVLFGGLLALKWRPVMWLHLPAAAWGVAVEVLHLPCPLTRWENLLRHLAGQDGYGGGFIEHYLLTLIYPAGLTPEIQLGLGAVVLLVNIAVYVRLIRQRQANNPDRAM</sequence>